<dbReference type="AlphaFoldDB" id="A0A1X6P6R4"/>
<feature type="region of interest" description="Disordered" evidence="1">
    <location>
        <begin position="389"/>
        <end position="436"/>
    </location>
</feature>
<reference evidence="2 3" key="1">
    <citation type="submission" date="2017-03" db="EMBL/GenBank/DDBJ databases">
        <title>WGS assembly of Porphyra umbilicalis.</title>
        <authorList>
            <person name="Brawley S.H."/>
            <person name="Blouin N.A."/>
            <person name="Ficko-Blean E."/>
            <person name="Wheeler G.L."/>
            <person name="Lohr M."/>
            <person name="Goodson H.V."/>
            <person name="Jenkins J.W."/>
            <person name="Blaby-Haas C.E."/>
            <person name="Helliwell K.E."/>
            <person name="Chan C."/>
            <person name="Marriage T."/>
            <person name="Bhattacharya D."/>
            <person name="Klein A.S."/>
            <person name="Badis Y."/>
            <person name="Brodie J."/>
            <person name="Cao Y."/>
            <person name="Collen J."/>
            <person name="Dittami S.M."/>
            <person name="Gachon C.M."/>
            <person name="Green B.R."/>
            <person name="Karpowicz S."/>
            <person name="Kim J.W."/>
            <person name="Kudahl U."/>
            <person name="Lin S."/>
            <person name="Michel G."/>
            <person name="Mittag M."/>
            <person name="Olson B.J."/>
            <person name="Pangilinan J."/>
            <person name="Peng Y."/>
            <person name="Qiu H."/>
            <person name="Shu S."/>
            <person name="Singer J.T."/>
            <person name="Smith A.G."/>
            <person name="Sprecher B.N."/>
            <person name="Wagner V."/>
            <person name="Wang W."/>
            <person name="Wang Z.-Y."/>
            <person name="Yan J."/>
            <person name="Yarish C."/>
            <person name="Zoeuner-Riek S."/>
            <person name="Zhuang Y."/>
            <person name="Zou Y."/>
            <person name="Lindquist E.A."/>
            <person name="Grimwood J."/>
            <person name="Barry K."/>
            <person name="Rokhsar D.S."/>
            <person name="Schmutz J."/>
            <person name="Stiller J.W."/>
            <person name="Grossman A.R."/>
            <person name="Prochnik S.E."/>
        </authorList>
    </citation>
    <scope>NUCLEOTIDE SEQUENCE [LARGE SCALE GENOMIC DNA]</scope>
    <source>
        <strain evidence="2">4086291</strain>
    </source>
</reference>
<accession>A0A1X6P6R4</accession>
<dbReference type="Proteomes" id="UP000218209">
    <property type="component" value="Unassembled WGS sequence"/>
</dbReference>
<evidence type="ECO:0000313" key="2">
    <source>
        <dbReference type="EMBL" id="OSX76538.1"/>
    </source>
</evidence>
<feature type="compositionally biased region" description="Polar residues" evidence="1">
    <location>
        <begin position="117"/>
        <end position="127"/>
    </location>
</feature>
<protein>
    <submittedName>
        <fullName evidence="2">Uncharacterized protein</fullName>
    </submittedName>
</protein>
<evidence type="ECO:0000313" key="3">
    <source>
        <dbReference type="Proteomes" id="UP000218209"/>
    </source>
</evidence>
<gene>
    <name evidence="2" type="ORF">BU14_0187s0017</name>
</gene>
<sequence>MSDVPPTRPFLQCECGFSTPFLSGLRRHQYGIHDGLIGHHTQLPRRRQYGGLTEDSCRGSGQRRVSGRFAGDDAHGAAGGAVCGGVHAHNMDGNMADDESDASSVTPSAPAQRDTPESGSTAHSAVESQLRTLLELTRILVPPEDGGGAAADAVPEYLYSSVGLHVRALYEALGDACRAEPLVHRRMRAKTGRFNTVRLRALQRFVLKVGGAGLSEKEQEFLYEFLDCWDGTKAGMAQDAGHHKTLRHTFPSVKAFKNALRDDLDDAALNAGWKKVKLVEGGVSYEAYFRDVLQVIRSLLRSKGKDIRLWSGVAGPAPPSDARETPMDGDAFKICEELVMKNRDELACVLGLHVFSDSSQLSWSGHGPGSYSHACAPPRARVPVSLQGEEAPGRVGHGHPSSCLQATAAPASTKQSMQDATRVHRQSQREAGGIYR</sequence>
<name>A0A1X6P6R4_PORUM</name>
<feature type="compositionally biased region" description="Polar residues" evidence="1">
    <location>
        <begin position="402"/>
        <end position="419"/>
    </location>
</feature>
<keyword evidence="3" id="KW-1185">Reference proteome</keyword>
<proteinExistence type="predicted"/>
<feature type="region of interest" description="Disordered" evidence="1">
    <location>
        <begin position="50"/>
        <end position="71"/>
    </location>
</feature>
<feature type="region of interest" description="Disordered" evidence="1">
    <location>
        <begin position="90"/>
        <end position="127"/>
    </location>
</feature>
<evidence type="ECO:0000256" key="1">
    <source>
        <dbReference type="SAM" id="MobiDB-lite"/>
    </source>
</evidence>
<dbReference type="EMBL" id="KV918863">
    <property type="protein sequence ID" value="OSX76538.1"/>
    <property type="molecule type" value="Genomic_DNA"/>
</dbReference>
<organism evidence="2 3">
    <name type="scientific">Porphyra umbilicalis</name>
    <name type="common">Purple laver</name>
    <name type="synonym">Red alga</name>
    <dbReference type="NCBI Taxonomy" id="2786"/>
    <lineage>
        <taxon>Eukaryota</taxon>
        <taxon>Rhodophyta</taxon>
        <taxon>Bangiophyceae</taxon>
        <taxon>Bangiales</taxon>
        <taxon>Bangiaceae</taxon>
        <taxon>Porphyra</taxon>
    </lineage>
</organism>